<feature type="binding site" evidence="22">
    <location>
        <begin position="85"/>
        <end position="87"/>
    </location>
    <ligand>
        <name>ATP</name>
        <dbReference type="ChEBI" id="CHEBI:30616"/>
    </ligand>
</feature>
<dbReference type="Gene3D" id="1.10.287.3610">
    <property type="match status" value="1"/>
</dbReference>
<feature type="binding site" evidence="23">
    <location>
        <position position="28"/>
    </location>
    <ligand>
        <name>a divalent metal cation</name>
        <dbReference type="ChEBI" id="CHEBI:60240"/>
    </ligand>
</feature>
<dbReference type="EC" id="2.7.1.107" evidence="3 24"/>
<comment type="similarity">
    <text evidence="2 24">Belongs to the bacterial diacylglycerol kinase family.</text>
</comment>
<evidence type="ECO:0000256" key="11">
    <source>
        <dbReference type="ARBA" id="ARBA00022741"/>
    </source>
</evidence>
<keyword evidence="19 24" id="KW-1208">Phospholipid metabolism</keyword>
<comment type="function">
    <text evidence="24">Catalyzes the ATP-dependent phosphorylation of sn-l,2-diacylglycerol (DAG) to phosphatidic acid. Involved in the recycling of diacylglycerol produced as a by-product during membrane-derived oligosaccharide (MDO) biosynthesis.</text>
</comment>
<dbReference type="Pfam" id="PF01219">
    <property type="entry name" value="DAGK_prokar"/>
    <property type="match status" value="1"/>
</dbReference>
<evidence type="ECO:0000256" key="6">
    <source>
        <dbReference type="ARBA" id="ARBA00022516"/>
    </source>
</evidence>
<dbReference type="EMBL" id="QZEI01000001">
    <property type="protein sequence ID" value="RLV61726.1"/>
    <property type="molecule type" value="Genomic_DNA"/>
</dbReference>
<keyword evidence="11 22" id="KW-0547">Nucleotide-binding</keyword>
<dbReference type="InterPro" id="IPR000829">
    <property type="entry name" value="DAGK"/>
</dbReference>
<evidence type="ECO:0000256" key="8">
    <source>
        <dbReference type="ARBA" id="ARBA00022679"/>
    </source>
</evidence>
<evidence type="ECO:0000313" key="25">
    <source>
        <dbReference type="EMBL" id="RLV61726.1"/>
    </source>
</evidence>
<evidence type="ECO:0000256" key="22">
    <source>
        <dbReference type="PIRSR" id="PIRSR600829-3"/>
    </source>
</evidence>
<keyword evidence="8 24" id="KW-0808">Transferase</keyword>
<evidence type="ECO:0000256" key="12">
    <source>
        <dbReference type="ARBA" id="ARBA00022777"/>
    </source>
</evidence>
<feature type="binding site" evidence="22">
    <location>
        <position position="76"/>
    </location>
    <ligand>
        <name>ATP</name>
        <dbReference type="ChEBI" id="CHEBI:30616"/>
    </ligand>
</feature>
<evidence type="ECO:0000256" key="2">
    <source>
        <dbReference type="ARBA" id="ARBA00005967"/>
    </source>
</evidence>
<evidence type="ECO:0000256" key="9">
    <source>
        <dbReference type="ARBA" id="ARBA00022692"/>
    </source>
</evidence>
<dbReference type="InterPro" id="IPR036945">
    <property type="entry name" value="DAGK_sf"/>
</dbReference>
<keyword evidence="5" id="KW-1003">Cell membrane</keyword>
<keyword evidence="16 24" id="KW-0443">Lipid metabolism</keyword>
<evidence type="ECO:0000256" key="4">
    <source>
        <dbReference type="ARBA" id="ARBA00017575"/>
    </source>
</evidence>
<dbReference type="GO" id="GO:0004143">
    <property type="term" value="F:ATP-dependent diacylglycerol kinase activity"/>
    <property type="evidence" value="ECO:0007669"/>
    <property type="project" value="UniProtKB-EC"/>
</dbReference>
<comment type="catalytic activity">
    <reaction evidence="24">
        <text>a 1,2-diacyl-sn-glycerol + ATP = a 1,2-diacyl-sn-glycero-3-phosphate + ADP + H(+)</text>
        <dbReference type="Rhea" id="RHEA:10272"/>
        <dbReference type="ChEBI" id="CHEBI:15378"/>
        <dbReference type="ChEBI" id="CHEBI:17815"/>
        <dbReference type="ChEBI" id="CHEBI:30616"/>
        <dbReference type="ChEBI" id="CHEBI:58608"/>
        <dbReference type="ChEBI" id="CHEBI:456216"/>
        <dbReference type="EC" id="2.7.1.107"/>
    </reaction>
</comment>
<keyword evidence="26" id="KW-1185">Reference proteome</keyword>
<evidence type="ECO:0000256" key="18">
    <source>
        <dbReference type="ARBA" id="ARBA00023209"/>
    </source>
</evidence>
<evidence type="ECO:0000256" key="10">
    <source>
        <dbReference type="ARBA" id="ARBA00022723"/>
    </source>
</evidence>
<feature type="binding site" evidence="21">
    <location>
        <position position="98"/>
    </location>
    <ligand>
        <name>substrate</name>
    </ligand>
</feature>
<feature type="binding site" evidence="23">
    <location>
        <position position="76"/>
    </location>
    <ligand>
        <name>a divalent metal cation</name>
        <dbReference type="ChEBI" id="CHEBI:60240"/>
    </ligand>
</feature>
<keyword evidence="18" id="KW-0594">Phospholipid biosynthesis</keyword>
<feature type="binding site" evidence="21">
    <location>
        <begin position="30"/>
        <end position="34"/>
    </location>
    <ligand>
        <name>substrate</name>
    </ligand>
</feature>
<dbReference type="PANTHER" id="PTHR34299">
    <property type="entry name" value="DIACYLGLYCEROL KINASE"/>
    <property type="match status" value="1"/>
</dbReference>
<name>A0A3L8Q235_9GAMM</name>
<keyword evidence="6" id="KW-0444">Lipid biosynthesis</keyword>
<dbReference type="AlphaFoldDB" id="A0A3L8Q235"/>
<feature type="binding site" evidence="22">
    <location>
        <position position="9"/>
    </location>
    <ligand>
        <name>ATP</name>
        <dbReference type="ChEBI" id="CHEBI:30616"/>
    </ligand>
</feature>
<feature type="binding site" evidence="22">
    <location>
        <position position="28"/>
    </location>
    <ligand>
        <name>ATP</name>
        <dbReference type="ChEBI" id="CHEBI:30616"/>
    </ligand>
</feature>
<evidence type="ECO:0000256" key="5">
    <source>
        <dbReference type="ARBA" id="ARBA00022475"/>
    </source>
</evidence>
<feature type="transmembrane region" description="Helical" evidence="24">
    <location>
        <begin position="99"/>
        <end position="117"/>
    </location>
</feature>
<evidence type="ECO:0000256" key="17">
    <source>
        <dbReference type="ARBA" id="ARBA00023136"/>
    </source>
</evidence>
<keyword evidence="12 24" id="KW-0418">Kinase</keyword>
<comment type="caution">
    <text evidence="25">The sequence shown here is derived from an EMBL/GenBank/DDBJ whole genome shotgun (WGS) entry which is preliminary data.</text>
</comment>
<proteinExistence type="inferred from homology"/>
<evidence type="ECO:0000256" key="1">
    <source>
        <dbReference type="ARBA" id="ARBA00004429"/>
    </source>
</evidence>
<keyword evidence="13 22" id="KW-0067">ATP-binding</keyword>
<protein>
    <recommendedName>
        <fullName evidence="4 24">Diacylglycerol kinase</fullName>
        <ecNumber evidence="3 24">2.7.1.107</ecNumber>
    </recommendedName>
</protein>
<keyword evidence="15 24" id="KW-1133">Transmembrane helix</keyword>
<keyword evidence="17 24" id="KW-0472">Membrane</keyword>
<dbReference type="PANTHER" id="PTHR34299:SF1">
    <property type="entry name" value="DIACYLGLYCEROL KINASE"/>
    <property type="match status" value="1"/>
</dbReference>
<dbReference type="RefSeq" id="WP_121837125.1">
    <property type="nucleotide sequence ID" value="NZ_ML014753.1"/>
</dbReference>
<feature type="active site" description="Proton acceptor" evidence="20">
    <location>
        <position position="69"/>
    </location>
</feature>
<sequence length="120" mass="13390">MEKQRGFKRLISAFKNSNRALTWLLKNEAAFKQEAWLLLISIPVSFIISSSIAEQLLLISSVVFVMFAEVINTAIEAVVDRVGLEHHELSGLAKDLGSLAVLISLLLCLLAWCYVIVQNF</sequence>
<feature type="transmembrane region" description="Helical" evidence="24">
    <location>
        <begin position="35"/>
        <end position="52"/>
    </location>
</feature>
<dbReference type="GO" id="GO:0046872">
    <property type="term" value="F:metal ion binding"/>
    <property type="evidence" value="ECO:0007669"/>
    <property type="project" value="UniProtKB-KW"/>
</dbReference>
<evidence type="ECO:0000256" key="20">
    <source>
        <dbReference type="PIRSR" id="PIRSR600829-1"/>
    </source>
</evidence>
<evidence type="ECO:0000256" key="23">
    <source>
        <dbReference type="PIRSR" id="PIRSR600829-4"/>
    </source>
</evidence>
<evidence type="ECO:0000256" key="3">
    <source>
        <dbReference type="ARBA" id="ARBA00012133"/>
    </source>
</evidence>
<keyword evidence="7 24" id="KW-0997">Cell inner membrane</keyword>
<accession>A0A3L8Q235</accession>
<dbReference type="GO" id="GO:0005524">
    <property type="term" value="F:ATP binding"/>
    <property type="evidence" value="ECO:0007669"/>
    <property type="project" value="UniProtKB-KW"/>
</dbReference>
<comment type="caution">
    <text evidence="24">Lacks conserved residue(s) required for the propagation of feature annotation.</text>
</comment>
<keyword evidence="9 24" id="KW-0812">Transmembrane</keyword>
<keyword evidence="14 23" id="KW-0460">Magnesium</keyword>
<evidence type="ECO:0000256" key="19">
    <source>
        <dbReference type="ARBA" id="ARBA00023264"/>
    </source>
</evidence>
<feature type="binding site" evidence="21">
    <location>
        <position position="69"/>
    </location>
    <ligand>
        <name>substrate</name>
    </ligand>
</feature>
<dbReference type="GO" id="GO:0005886">
    <property type="term" value="C:plasma membrane"/>
    <property type="evidence" value="ECO:0007669"/>
    <property type="project" value="UniProtKB-SubCell"/>
</dbReference>
<evidence type="ECO:0000256" key="14">
    <source>
        <dbReference type="ARBA" id="ARBA00022842"/>
    </source>
</evidence>
<feature type="binding site" evidence="21">
    <location>
        <position position="9"/>
    </location>
    <ligand>
        <name>substrate</name>
    </ligand>
</feature>
<evidence type="ECO:0000256" key="24">
    <source>
        <dbReference type="RuleBase" id="RU363065"/>
    </source>
</evidence>
<dbReference type="InterPro" id="IPR033718">
    <property type="entry name" value="DAGK_prok"/>
</dbReference>
<reference evidence="25 26" key="1">
    <citation type="submission" date="2018-09" db="EMBL/GenBank/DDBJ databases">
        <title>Phylogeny of the Shewanellaceae, and recommendation for two new genera, Pseudoshewanella and Parashewanella.</title>
        <authorList>
            <person name="Wang G."/>
        </authorList>
    </citation>
    <scope>NUCLEOTIDE SEQUENCE [LARGE SCALE GENOMIC DNA]</scope>
    <source>
        <strain evidence="25 26">C51</strain>
    </source>
</reference>
<organism evidence="25 26">
    <name type="scientific">Parashewanella curva</name>
    <dbReference type="NCBI Taxonomy" id="2338552"/>
    <lineage>
        <taxon>Bacteria</taxon>
        <taxon>Pseudomonadati</taxon>
        <taxon>Pseudomonadota</taxon>
        <taxon>Gammaproteobacteria</taxon>
        <taxon>Alteromonadales</taxon>
        <taxon>Shewanellaceae</taxon>
        <taxon>Parashewanella</taxon>
    </lineage>
</organism>
<evidence type="ECO:0000256" key="7">
    <source>
        <dbReference type="ARBA" id="ARBA00022519"/>
    </source>
</evidence>
<keyword evidence="10 23" id="KW-0479">Metal-binding</keyword>
<gene>
    <name evidence="25" type="ORF">D5018_01045</name>
</gene>
<evidence type="ECO:0000313" key="26">
    <source>
        <dbReference type="Proteomes" id="UP000281474"/>
    </source>
</evidence>
<feature type="binding site" evidence="22">
    <location>
        <begin position="94"/>
        <end position="95"/>
    </location>
    <ligand>
        <name>ATP</name>
        <dbReference type="ChEBI" id="CHEBI:30616"/>
    </ligand>
</feature>
<dbReference type="PROSITE" id="PS01069">
    <property type="entry name" value="DAGK_PROKAR"/>
    <property type="match status" value="1"/>
</dbReference>
<evidence type="ECO:0000256" key="21">
    <source>
        <dbReference type="PIRSR" id="PIRSR600829-2"/>
    </source>
</evidence>
<comment type="subcellular location">
    <subcellularLocation>
        <location evidence="1 24">Cell inner membrane</location>
        <topology evidence="1 24">Multi-pass membrane protein</topology>
    </subcellularLocation>
</comment>
<comment type="cofactor">
    <cofactor evidence="23">
        <name>Mg(2+)</name>
        <dbReference type="ChEBI" id="CHEBI:18420"/>
    </cofactor>
    <text evidence="23">Mn(2+), Zn(2+), Cd(2+) and Co(2+) support activity to lesser extents.</text>
</comment>
<dbReference type="Proteomes" id="UP000281474">
    <property type="component" value="Unassembled WGS sequence"/>
</dbReference>
<dbReference type="GO" id="GO:0006654">
    <property type="term" value="P:phosphatidic acid biosynthetic process"/>
    <property type="evidence" value="ECO:0007669"/>
    <property type="project" value="InterPro"/>
</dbReference>
<evidence type="ECO:0000256" key="15">
    <source>
        <dbReference type="ARBA" id="ARBA00022989"/>
    </source>
</evidence>
<dbReference type="CDD" id="cd14264">
    <property type="entry name" value="DAGK_IM"/>
    <property type="match status" value="1"/>
</dbReference>
<dbReference type="OrthoDB" id="9796011at2"/>
<evidence type="ECO:0000256" key="13">
    <source>
        <dbReference type="ARBA" id="ARBA00022840"/>
    </source>
</evidence>
<evidence type="ECO:0000256" key="16">
    <source>
        <dbReference type="ARBA" id="ARBA00023098"/>
    </source>
</evidence>